<dbReference type="GO" id="GO:0005886">
    <property type="term" value="C:plasma membrane"/>
    <property type="evidence" value="ECO:0007669"/>
    <property type="project" value="TreeGrafter"/>
</dbReference>
<reference evidence="3" key="1">
    <citation type="submission" date="2021-01" db="EMBL/GenBank/DDBJ databases">
        <authorList>
            <consortium name="Aspergillus puulaauensis MK2 genome sequencing consortium"/>
            <person name="Kazuki M."/>
            <person name="Futagami T."/>
        </authorList>
    </citation>
    <scope>NUCLEOTIDE SEQUENCE</scope>
    <source>
        <strain evidence="3">MK2</strain>
    </source>
</reference>
<evidence type="ECO:0000313" key="3">
    <source>
        <dbReference type="EMBL" id="BCS22075.1"/>
    </source>
</evidence>
<dbReference type="EMBL" id="AP024445">
    <property type="protein sequence ID" value="BCS22075.1"/>
    <property type="molecule type" value="Genomic_DNA"/>
</dbReference>
<feature type="region of interest" description="Disordered" evidence="2">
    <location>
        <begin position="787"/>
        <end position="824"/>
    </location>
</feature>
<dbReference type="InterPro" id="IPR039786">
    <property type="entry name" value="EFR3"/>
</dbReference>
<dbReference type="Proteomes" id="UP000654913">
    <property type="component" value="Chromosome 3"/>
</dbReference>
<protein>
    <submittedName>
        <fullName evidence="3">Plasma membrane localization protein</fullName>
    </submittedName>
</protein>
<dbReference type="AlphaFoldDB" id="A0A7R8ALV0"/>
<dbReference type="Pfam" id="PF21072">
    <property type="entry name" value="EFR3"/>
    <property type="match status" value="1"/>
</dbReference>
<dbReference type="InterPro" id="IPR049150">
    <property type="entry name" value="EFR3_HEAT-like_rpt"/>
</dbReference>
<feature type="region of interest" description="Disordered" evidence="2">
    <location>
        <begin position="1129"/>
        <end position="1157"/>
    </location>
</feature>
<evidence type="ECO:0000313" key="4">
    <source>
        <dbReference type="Proteomes" id="UP000654913"/>
    </source>
</evidence>
<dbReference type="PANTHER" id="PTHR47766:SF1">
    <property type="entry name" value="PROTEIN EFR3"/>
    <property type="match status" value="1"/>
</dbReference>
<dbReference type="RefSeq" id="XP_041554269.1">
    <property type="nucleotide sequence ID" value="XM_041701378.1"/>
</dbReference>
<organism evidence="3 4">
    <name type="scientific">Aspergillus puulaauensis</name>
    <dbReference type="NCBI Taxonomy" id="1220207"/>
    <lineage>
        <taxon>Eukaryota</taxon>
        <taxon>Fungi</taxon>
        <taxon>Dikarya</taxon>
        <taxon>Ascomycota</taxon>
        <taxon>Pezizomycotina</taxon>
        <taxon>Eurotiomycetes</taxon>
        <taxon>Eurotiomycetidae</taxon>
        <taxon>Eurotiales</taxon>
        <taxon>Aspergillaceae</taxon>
        <taxon>Aspergillus</taxon>
    </lineage>
</organism>
<feature type="region of interest" description="Disordered" evidence="2">
    <location>
        <begin position="1012"/>
        <end position="1088"/>
    </location>
</feature>
<proteinExistence type="inferred from homology"/>
<name>A0A7R8ALV0_9EURO</name>
<dbReference type="KEGG" id="apuu:APUU_30300A"/>
<feature type="region of interest" description="Disordered" evidence="2">
    <location>
        <begin position="476"/>
        <end position="500"/>
    </location>
</feature>
<reference evidence="3" key="2">
    <citation type="submission" date="2021-02" db="EMBL/GenBank/DDBJ databases">
        <title>Aspergillus puulaauensis MK2 genome sequence.</title>
        <authorList>
            <person name="Futagami T."/>
            <person name="Mori K."/>
            <person name="Kadooka C."/>
            <person name="Tanaka T."/>
        </authorList>
    </citation>
    <scope>NUCLEOTIDE SEQUENCE</scope>
    <source>
        <strain evidence="3">MK2</strain>
    </source>
</reference>
<feature type="compositionally biased region" description="Low complexity" evidence="2">
    <location>
        <begin position="1031"/>
        <end position="1043"/>
    </location>
</feature>
<feature type="region of interest" description="Disordered" evidence="2">
    <location>
        <begin position="852"/>
        <end position="919"/>
    </location>
</feature>
<feature type="compositionally biased region" description="Low complexity" evidence="2">
    <location>
        <begin position="946"/>
        <end position="965"/>
    </location>
</feature>
<accession>A0A7R8ALV0</accession>
<feature type="compositionally biased region" description="Polar residues" evidence="2">
    <location>
        <begin position="481"/>
        <end position="500"/>
    </location>
</feature>
<gene>
    <name evidence="3" type="primary">EFR3</name>
    <name evidence="3" type="ORF">APUU_30300A</name>
</gene>
<keyword evidence="4" id="KW-1185">Reference proteome</keyword>
<comment type="similarity">
    <text evidence="1">Belongs to the EFR3 family.</text>
</comment>
<dbReference type="GeneID" id="64972080"/>
<dbReference type="OrthoDB" id="19232at2759"/>
<sequence length="1157" mass="126952">MAIESVRQKCRPKHQILVLKCYPQYQKGVQDVKPNSSELSYLLYYVSTRRSKLPKVSAFLEKRAARDVWRRKIGNVQVTLQILSALIEKIPRDLPIFARSVLTVIETVLRSRDISMVQESIGTFETFCHHQDMAALSADQDFADQYRGVVKIYAGYAHEEAQPQSKVAPSTPQTIRWKNAGLRAIKGVVSSEACLAADGGDSLKLILPVILENLYNSDDILIESLERQLHASERPAPDPAARRRHSAITVETVDTAQGDPALAAQNIDDVDRKAESDMRLLALGCLEQVILNGSSRGQIRVTTRVVLDFVLRKGQSNGTYLSLDTHEENWATSLIEVVAKWCPVQARFIILTAAMEVLFEIPPKGKTLDKAFTVIYLMDYLLKSSVNMIGLSVIDILLGLMRYMAILVSPAPEEATEEQSGEKEKTHDDHNAELPLKKQDLLLLLQKCIGDLTTHIYYGDQVVDMLRAILTRIKPAHSRDQTSPSTAPEQPDSVSKETNPTSFSLVSAKVGALKAIKNILLVANSQRPKASSGVESRNPVGVHVWEGTHWLLQDPQKDVRYAYVDALLYWLKLETTKNDLRLKDRSTKTAILSPRRDLTDTSERAAKRTTGVHQREKAVVIAQSNFLRLLHLTTYEAAIQRPSEETEIRILHLLLASLVENLGINAVRFGLPMIFKLQDDMAASDSLSTPACRVNIGSLVHGYLWVLSGTFGLDSLRVGKEIFSEIEKRKSRGIWLDSIGVSLTSLDSIIQDDRHAVSHNIRETNKMLPFKNGAEELVRRIEDSYNHTLSTHTPPGSPGRNIGKPVIPGGHMSPTSSIPGDNLPSAVREQMLSPWSKQSALEAAEWEKAEALSLSGSRTGTLPTRSHPHANGTNSSLSTNSPSTAYAAGGLQNTRRMSMPDKTATSNYSSSRDSPVHVNELRRVLSVQAPDKDRRLSPLRGRLDASNGSIISSSSESMVSGVSNSEFEDGASIRPQSTRDGQESLYGDGVETPRALAGNGVLYGQAQSSFQIPPVPPIPHDLSIPGGFPNDSQRSLSSSDRPSTAPAPRKQNFVNGANGKSHIAASNDSKTLHRQKSRTGAGGLANGFDVPEVAINGKSRGASPYGIEVEENPQRRDVEKLLDGFLSSDADTTRLPRSTSGYIGRRSVTGGIGRPPY</sequence>
<evidence type="ECO:0000256" key="2">
    <source>
        <dbReference type="SAM" id="MobiDB-lite"/>
    </source>
</evidence>
<dbReference type="PANTHER" id="PTHR47766">
    <property type="entry name" value="PROTEIN EFR3"/>
    <property type="match status" value="1"/>
</dbReference>
<feature type="compositionally biased region" description="Polar residues" evidence="2">
    <location>
        <begin position="903"/>
        <end position="913"/>
    </location>
</feature>
<feature type="compositionally biased region" description="Low complexity" evidence="2">
    <location>
        <begin position="871"/>
        <end position="884"/>
    </location>
</feature>
<feature type="region of interest" description="Disordered" evidence="2">
    <location>
        <begin position="932"/>
        <end position="992"/>
    </location>
</feature>
<dbReference type="GO" id="GO:0072659">
    <property type="term" value="P:protein localization to plasma membrane"/>
    <property type="evidence" value="ECO:0007669"/>
    <property type="project" value="InterPro"/>
</dbReference>
<evidence type="ECO:0000256" key="1">
    <source>
        <dbReference type="ARBA" id="ARBA00010216"/>
    </source>
</evidence>